<gene>
    <name evidence="3" type="ORF">NDI86_01615</name>
</gene>
<name>A0ABU2FJ65_9EURY</name>
<sequence>MGGDWSLPRLLLGALAVAVGLTLVVAAGTSSASLGAYNTDWDGTSQVRAAAESADTPTTVARNVSAYATVPANRTLAVVLSPDEPYGPEAEAIRSYVRAGGTLLVAEDYGRGGNELLEAVGATARIDGRPLRDEQRAGPSPAFPKASANASRPTTAGVDTLVLNHGSVVDPGNATTLANSSSFSYLDGDRDGELDDAEELAARPVLTTERVGRGTVVTVSDPSVFLNSMLERGNNGAFLAGLVGQHDHVLLDVSHTTAVPPLVALRLSLQNSPLGIVFAGALSIAVVLTLADSRASPGWLRDRNEPAVDRGTLSRDDVRAAVRARHPDWDDERIQRVTNSLIQSDTNERTDD</sequence>
<proteinExistence type="predicted"/>
<feature type="domain" description="DUF4350" evidence="2">
    <location>
        <begin position="36"/>
        <end position="243"/>
    </location>
</feature>
<feature type="compositionally biased region" description="Basic and acidic residues" evidence="1">
    <location>
        <begin position="127"/>
        <end position="136"/>
    </location>
</feature>
<evidence type="ECO:0000256" key="1">
    <source>
        <dbReference type="SAM" id="MobiDB-lite"/>
    </source>
</evidence>
<reference evidence="3 4" key="1">
    <citation type="submission" date="2022-06" db="EMBL/GenBank/DDBJ databases">
        <title>Halomicroarcula sp. a new haloarchaeum isolate from saline soil.</title>
        <authorList>
            <person name="Strakova D."/>
            <person name="Galisteo C."/>
            <person name="Sanchez-Porro C."/>
            <person name="Ventosa A."/>
        </authorList>
    </citation>
    <scope>NUCLEOTIDE SEQUENCE [LARGE SCALE GENOMIC DNA]</scope>
    <source>
        <strain evidence="3 4">S3CR25-11</strain>
    </source>
</reference>
<dbReference type="Pfam" id="PF14258">
    <property type="entry name" value="DUF4350"/>
    <property type="match status" value="1"/>
</dbReference>
<evidence type="ECO:0000259" key="2">
    <source>
        <dbReference type="Pfam" id="PF14258"/>
    </source>
</evidence>
<comment type="caution">
    <text evidence="3">The sequence shown here is derived from an EMBL/GenBank/DDBJ whole genome shotgun (WGS) entry which is preliminary data.</text>
</comment>
<organism evidence="3 4">
    <name type="scientific">Haloarcula onubensis</name>
    <dbReference type="NCBI Taxonomy" id="2950539"/>
    <lineage>
        <taxon>Archaea</taxon>
        <taxon>Methanobacteriati</taxon>
        <taxon>Methanobacteriota</taxon>
        <taxon>Stenosarchaea group</taxon>
        <taxon>Halobacteria</taxon>
        <taxon>Halobacteriales</taxon>
        <taxon>Haloarculaceae</taxon>
        <taxon>Haloarcula</taxon>
    </lineage>
</organism>
<feature type="region of interest" description="Disordered" evidence="1">
    <location>
        <begin position="127"/>
        <end position="153"/>
    </location>
</feature>
<protein>
    <submittedName>
        <fullName evidence="3">DUF4350 domain-containing protein</fullName>
    </submittedName>
</protein>
<dbReference type="SUPFAM" id="SSF52317">
    <property type="entry name" value="Class I glutamine amidotransferase-like"/>
    <property type="match status" value="1"/>
</dbReference>
<keyword evidence="4" id="KW-1185">Reference proteome</keyword>
<dbReference type="EMBL" id="JAMQOS010000001">
    <property type="protein sequence ID" value="MDS0280801.1"/>
    <property type="molecule type" value="Genomic_DNA"/>
</dbReference>
<dbReference type="RefSeq" id="WP_310898648.1">
    <property type="nucleotide sequence ID" value="NZ_JAMQOS010000001.1"/>
</dbReference>
<dbReference type="InterPro" id="IPR025646">
    <property type="entry name" value="DUF4350"/>
</dbReference>
<evidence type="ECO:0000313" key="4">
    <source>
        <dbReference type="Proteomes" id="UP001268864"/>
    </source>
</evidence>
<dbReference type="Proteomes" id="UP001268864">
    <property type="component" value="Unassembled WGS sequence"/>
</dbReference>
<dbReference type="InterPro" id="IPR029062">
    <property type="entry name" value="Class_I_gatase-like"/>
</dbReference>
<accession>A0ABU2FJ65</accession>
<evidence type="ECO:0000313" key="3">
    <source>
        <dbReference type="EMBL" id="MDS0280801.1"/>
    </source>
</evidence>